<sequence>MQLLAAEHLVRIWLCFPTSVTTSPYNRVWAGLPVRAPVGSWGEGGLPTPGPCLRFGGLGASEGGPSPGCAMSAREGAPAGVGSRPLRDSFPSFYASQTNVAGAWDAGSHLSGCVGVLGEGWGRQSPHIPVD</sequence>
<organism evidence="2 3">
    <name type="scientific">Phyllostomus discolor</name>
    <name type="common">pale spear-nosed bat</name>
    <dbReference type="NCBI Taxonomy" id="89673"/>
    <lineage>
        <taxon>Eukaryota</taxon>
        <taxon>Metazoa</taxon>
        <taxon>Chordata</taxon>
        <taxon>Craniata</taxon>
        <taxon>Vertebrata</taxon>
        <taxon>Euteleostomi</taxon>
        <taxon>Mammalia</taxon>
        <taxon>Eutheria</taxon>
        <taxon>Laurasiatheria</taxon>
        <taxon>Chiroptera</taxon>
        <taxon>Yangochiroptera</taxon>
        <taxon>Phyllostomidae</taxon>
        <taxon>Phyllostominae</taxon>
        <taxon>Phyllostomus</taxon>
    </lineage>
</organism>
<accession>A0A833ZIY9</accession>
<feature type="chain" id="PRO_5032978746" evidence="1">
    <location>
        <begin position="23"/>
        <end position="131"/>
    </location>
</feature>
<gene>
    <name evidence="2" type="ORF">HJG60_011784</name>
</gene>
<protein>
    <submittedName>
        <fullName evidence="2">Uncharacterized protein</fullName>
    </submittedName>
</protein>
<evidence type="ECO:0000313" key="2">
    <source>
        <dbReference type="EMBL" id="KAF6094674.1"/>
    </source>
</evidence>
<reference evidence="2 3" key="1">
    <citation type="journal article" date="2020" name="Nature">
        <title>Six reference-quality genomes reveal evolution of bat adaptations.</title>
        <authorList>
            <person name="Jebb D."/>
            <person name="Huang Z."/>
            <person name="Pippel M."/>
            <person name="Hughes G.M."/>
            <person name="Lavrichenko K."/>
            <person name="Devanna P."/>
            <person name="Winkler S."/>
            <person name="Jermiin L.S."/>
            <person name="Skirmuntt E.C."/>
            <person name="Katzourakis A."/>
            <person name="Burkitt-Gray L."/>
            <person name="Ray D.A."/>
            <person name="Sullivan K.A.M."/>
            <person name="Roscito J.G."/>
            <person name="Kirilenko B.M."/>
            <person name="Davalos L.M."/>
            <person name="Corthals A.P."/>
            <person name="Power M.L."/>
            <person name="Jones G."/>
            <person name="Ransome R.D."/>
            <person name="Dechmann D.K.N."/>
            <person name="Locatelli A.G."/>
            <person name="Puechmaille S.J."/>
            <person name="Fedrigo O."/>
            <person name="Jarvis E.D."/>
            <person name="Hiller M."/>
            <person name="Vernes S.C."/>
            <person name="Myers E.W."/>
            <person name="Teeling E.C."/>
        </authorList>
    </citation>
    <scope>NUCLEOTIDE SEQUENCE [LARGE SCALE GENOMIC DNA]</scope>
    <source>
        <strain evidence="2">Bat1K_MPI-CBG_1</strain>
    </source>
</reference>
<proteinExistence type="predicted"/>
<evidence type="ECO:0000256" key="1">
    <source>
        <dbReference type="SAM" id="SignalP"/>
    </source>
</evidence>
<dbReference type="EMBL" id="JABVXQ010000008">
    <property type="protein sequence ID" value="KAF6094674.1"/>
    <property type="molecule type" value="Genomic_DNA"/>
</dbReference>
<feature type="signal peptide" evidence="1">
    <location>
        <begin position="1"/>
        <end position="22"/>
    </location>
</feature>
<keyword evidence="1" id="KW-0732">Signal</keyword>
<name>A0A833ZIY9_9CHIR</name>
<comment type="caution">
    <text evidence="2">The sequence shown here is derived from an EMBL/GenBank/DDBJ whole genome shotgun (WGS) entry which is preliminary data.</text>
</comment>
<dbReference type="Proteomes" id="UP000664940">
    <property type="component" value="Unassembled WGS sequence"/>
</dbReference>
<dbReference type="AlphaFoldDB" id="A0A833ZIY9"/>
<evidence type="ECO:0000313" key="3">
    <source>
        <dbReference type="Proteomes" id="UP000664940"/>
    </source>
</evidence>